<name>A0A5R9KUX4_9BACT</name>
<evidence type="ECO:0000256" key="7">
    <source>
        <dbReference type="HAMAP-Rule" id="MF_00114"/>
    </source>
</evidence>
<dbReference type="SUPFAM" id="SSF51569">
    <property type="entry name" value="Aldolase"/>
    <property type="match status" value="1"/>
</dbReference>
<keyword evidence="2 7" id="KW-0963">Cytoplasm</keyword>
<protein>
    <recommendedName>
        <fullName evidence="7">Deoxyribose-phosphate aldolase</fullName>
        <shortName evidence="7">DERA</shortName>
        <ecNumber evidence="7">4.1.2.4</ecNumber>
    </recommendedName>
    <alternativeName>
        <fullName evidence="7">2-deoxy-D-ribose 5-phosphate aldolase</fullName>
    </alternativeName>
    <alternativeName>
        <fullName evidence="7">Phosphodeoxyriboaldolase</fullName>
        <shortName evidence="7">Deoxyriboaldolase</shortName>
    </alternativeName>
</protein>
<evidence type="ECO:0000256" key="6">
    <source>
        <dbReference type="ARBA" id="ARBA00056337"/>
    </source>
</evidence>
<dbReference type="InterPro" id="IPR028581">
    <property type="entry name" value="DeoC_typeI"/>
</dbReference>
<comment type="catalytic activity">
    <reaction evidence="5 7">
        <text>2-deoxy-D-ribose 5-phosphate = D-glyceraldehyde 3-phosphate + acetaldehyde</text>
        <dbReference type="Rhea" id="RHEA:12821"/>
        <dbReference type="ChEBI" id="CHEBI:15343"/>
        <dbReference type="ChEBI" id="CHEBI:59776"/>
        <dbReference type="ChEBI" id="CHEBI:62877"/>
        <dbReference type="EC" id="4.1.2.4"/>
    </reaction>
</comment>
<evidence type="ECO:0000256" key="5">
    <source>
        <dbReference type="ARBA" id="ARBA00048791"/>
    </source>
</evidence>
<accession>A0A5R9KUX4</accession>
<dbReference type="EC" id="4.1.2.4" evidence="7"/>
<comment type="caution">
    <text evidence="8">The sequence shown here is derived from an EMBL/GenBank/DDBJ whole genome shotgun (WGS) entry which is preliminary data.</text>
</comment>
<comment type="subcellular location">
    <subcellularLocation>
        <location evidence="7">Cytoplasm</location>
    </subcellularLocation>
</comment>
<reference evidence="8 9" key="1">
    <citation type="submission" date="2019-05" db="EMBL/GenBank/DDBJ databases">
        <authorList>
            <person name="Qu J.-H."/>
        </authorList>
    </citation>
    <scope>NUCLEOTIDE SEQUENCE [LARGE SCALE GENOMIC DNA]</scope>
    <source>
        <strain evidence="8 9">T17</strain>
    </source>
</reference>
<dbReference type="UniPathway" id="UPA00002">
    <property type="reaction ID" value="UER00468"/>
</dbReference>
<dbReference type="OrthoDB" id="9778711at2"/>
<dbReference type="GO" id="GO:0005737">
    <property type="term" value="C:cytoplasm"/>
    <property type="evidence" value="ECO:0007669"/>
    <property type="project" value="UniProtKB-SubCell"/>
</dbReference>
<dbReference type="PANTHER" id="PTHR10889:SF1">
    <property type="entry name" value="DEOXYRIBOSE-PHOSPHATE ALDOLASE"/>
    <property type="match status" value="1"/>
</dbReference>
<dbReference type="PIRSF" id="PIRSF001357">
    <property type="entry name" value="DeoC"/>
    <property type="match status" value="1"/>
</dbReference>
<dbReference type="EMBL" id="VCEJ01000004">
    <property type="protein sequence ID" value="TLV00086.1"/>
    <property type="molecule type" value="Genomic_DNA"/>
</dbReference>
<dbReference type="Pfam" id="PF01791">
    <property type="entry name" value="DeoC"/>
    <property type="match status" value="1"/>
</dbReference>
<dbReference type="GO" id="GO:0009264">
    <property type="term" value="P:deoxyribonucleotide catabolic process"/>
    <property type="evidence" value="ECO:0007669"/>
    <property type="project" value="UniProtKB-UniRule"/>
</dbReference>
<keyword evidence="9" id="KW-1185">Reference proteome</keyword>
<comment type="similarity">
    <text evidence="1 7">Belongs to the DeoC/FbaB aldolase family. DeoC type 1 subfamily.</text>
</comment>
<dbReference type="Gene3D" id="3.20.20.70">
    <property type="entry name" value="Aldolase class I"/>
    <property type="match status" value="1"/>
</dbReference>
<dbReference type="NCBIfam" id="TIGR00126">
    <property type="entry name" value="deoC"/>
    <property type="match status" value="1"/>
</dbReference>
<comment type="pathway">
    <text evidence="7">Carbohydrate degradation; 2-deoxy-D-ribose 1-phosphate degradation; D-glyceraldehyde 3-phosphate and acetaldehyde from 2-deoxy-alpha-D-ribose 1-phosphate: step 2/2.</text>
</comment>
<keyword evidence="3 7" id="KW-0456">Lyase</keyword>
<dbReference type="RefSeq" id="WP_138365468.1">
    <property type="nucleotide sequence ID" value="NZ_VCEJ01000004.1"/>
</dbReference>
<dbReference type="InterPro" id="IPR013785">
    <property type="entry name" value="Aldolase_TIM"/>
</dbReference>
<evidence type="ECO:0000256" key="1">
    <source>
        <dbReference type="ARBA" id="ARBA00010936"/>
    </source>
</evidence>
<evidence type="ECO:0000313" key="9">
    <source>
        <dbReference type="Proteomes" id="UP000306402"/>
    </source>
</evidence>
<dbReference type="PANTHER" id="PTHR10889">
    <property type="entry name" value="DEOXYRIBOSE-PHOSPHATE ALDOLASE"/>
    <property type="match status" value="1"/>
</dbReference>
<dbReference type="HAMAP" id="MF_00114">
    <property type="entry name" value="DeoC_type1"/>
    <property type="match status" value="1"/>
</dbReference>
<dbReference type="InterPro" id="IPR002915">
    <property type="entry name" value="DeoC/FbaB/LacD_aldolase"/>
</dbReference>
<evidence type="ECO:0000256" key="3">
    <source>
        <dbReference type="ARBA" id="ARBA00023239"/>
    </source>
</evidence>
<proteinExistence type="inferred from homology"/>
<sequence>MTDISSYIDHTQLSPAASETDIRKLCEEAWLQKFKGICVAPTYVPYAVEMLEFCPIRIEIVTVIGYPFGFSTTTAKVAEAAQALKSGATELEVVMNFSQFKSMAYLSVREELQQISEMVHAKNALLTIILETDYLDTFDLYTVSEICMEAKADFVKPSTGLNAAPDPENIKKLRALIPANIKIKAAGNIETYDQAVALIEAGADRLGTSSGIAIVAGK</sequence>
<dbReference type="AlphaFoldDB" id="A0A5R9KUX4"/>
<dbReference type="SMART" id="SM01133">
    <property type="entry name" value="DeoC"/>
    <property type="match status" value="1"/>
</dbReference>
<evidence type="ECO:0000256" key="4">
    <source>
        <dbReference type="ARBA" id="ARBA00023270"/>
    </source>
</evidence>
<dbReference type="CDD" id="cd00959">
    <property type="entry name" value="DeoC"/>
    <property type="match status" value="1"/>
</dbReference>
<dbReference type="GO" id="GO:0016052">
    <property type="term" value="P:carbohydrate catabolic process"/>
    <property type="evidence" value="ECO:0007669"/>
    <property type="project" value="TreeGrafter"/>
</dbReference>
<feature type="active site" description="Schiff-base intermediate with acetaldehyde" evidence="7">
    <location>
        <position position="156"/>
    </location>
</feature>
<feature type="active site" description="Proton donor/acceptor" evidence="7">
    <location>
        <position position="92"/>
    </location>
</feature>
<dbReference type="InterPro" id="IPR011343">
    <property type="entry name" value="DeoC"/>
</dbReference>
<feature type="active site" description="Proton donor/acceptor" evidence="7">
    <location>
        <position position="184"/>
    </location>
</feature>
<dbReference type="GO" id="GO:0004139">
    <property type="term" value="F:deoxyribose-phosphate aldolase activity"/>
    <property type="evidence" value="ECO:0007669"/>
    <property type="project" value="UniProtKB-UniRule"/>
</dbReference>
<dbReference type="GO" id="GO:0006018">
    <property type="term" value="P:2-deoxyribose 1-phosphate catabolic process"/>
    <property type="evidence" value="ECO:0007669"/>
    <property type="project" value="UniProtKB-UniRule"/>
</dbReference>
<organism evidence="8 9">
    <name type="scientific">Dyadobacter luticola</name>
    <dbReference type="NCBI Taxonomy" id="1979387"/>
    <lineage>
        <taxon>Bacteria</taxon>
        <taxon>Pseudomonadati</taxon>
        <taxon>Bacteroidota</taxon>
        <taxon>Cytophagia</taxon>
        <taxon>Cytophagales</taxon>
        <taxon>Spirosomataceae</taxon>
        <taxon>Dyadobacter</taxon>
    </lineage>
</organism>
<keyword evidence="4 7" id="KW-0704">Schiff base</keyword>
<comment type="function">
    <text evidence="6 7">Catalyzes a reversible aldol reaction between acetaldehyde and D-glyceraldehyde 3-phosphate to generate 2-deoxy-D-ribose 5-phosphate.</text>
</comment>
<dbReference type="Proteomes" id="UP000306402">
    <property type="component" value="Unassembled WGS sequence"/>
</dbReference>
<evidence type="ECO:0000256" key="2">
    <source>
        <dbReference type="ARBA" id="ARBA00022490"/>
    </source>
</evidence>
<dbReference type="FunFam" id="3.20.20.70:FF:000044">
    <property type="entry name" value="Deoxyribose-phosphate aldolase"/>
    <property type="match status" value="1"/>
</dbReference>
<gene>
    <name evidence="7 8" type="primary">deoC</name>
    <name evidence="8" type="ORF">FEN17_11260</name>
</gene>
<evidence type="ECO:0000313" key="8">
    <source>
        <dbReference type="EMBL" id="TLV00086.1"/>
    </source>
</evidence>